<dbReference type="GO" id="GO:0016020">
    <property type="term" value="C:membrane"/>
    <property type="evidence" value="ECO:0007669"/>
    <property type="project" value="UniProtKB-SubCell"/>
</dbReference>
<dbReference type="CDD" id="cd07023">
    <property type="entry name" value="S49_Sppa_N_C"/>
    <property type="match status" value="1"/>
</dbReference>
<dbReference type="Proteomes" id="UP000231701">
    <property type="component" value="Chromosome"/>
</dbReference>
<organism evidence="10 11">
    <name type="scientific">Mariprofundus aestuarium</name>
    <dbReference type="NCBI Taxonomy" id="1921086"/>
    <lineage>
        <taxon>Bacteria</taxon>
        <taxon>Pseudomonadati</taxon>
        <taxon>Pseudomonadota</taxon>
        <taxon>Candidatius Mariprofundia</taxon>
        <taxon>Mariprofundales</taxon>
        <taxon>Mariprofundaceae</taxon>
        <taxon>Mariprofundus</taxon>
    </lineage>
</organism>
<keyword evidence="4 10" id="KW-0378">Hydrolase</keyword>
<comment type="subcellular location">
    <subcellularLocation>
        <location evidence="1">Membrane</location>
    </subcellularLocation>
</comment>
<dbReference type="InterPro" id="IPR004634">
    <property type="entry name" value="Pept_S49_pIV"/>
</dbReference>
<evidence type="ECO:0000256" key="4">
    <source>
        <dbReference type="ARBA" id="ARBA00022801"/>
    </source>
</evidence>
<keyword evidence="11" id="KW-1185">Reference proteome</keyword>
<evidence type="ECO:0000256" key="3">
    <source>
        <dbReference type="ARBA" id="ARBA00022670"/>
    </source>
</evidence>
<dbReference type="NCBIfam" id="TIGR00706">
    <property type="entry name" value="SppA_dom"/>
    <property type="match status" value="1"/>
</dbReference>
<dbReference type="Gene3D" id="6.20.330.10">
    <property type="match status" value="1"/>
</dbReference>
<dbReference type="EC" id="3.4.21.-" evidence="10"/>
<dbReference type="NCBIfam" id="TIGR00705">
    <property type="entry name" value="SppA_67K"/>
    <property type="match status" value="1"/>
</dbReference>
<dbReference type="PANTHER" id="PTHR33209:SF1">
    <property type="entry name" value="PEPTIDASE S49 DOMAIN-CONTAINING PROTEIN"/>
    <property type="match status" value="1"/>
</dbReference>
<dbReference type="RefSeq" id="WP_157819182.1">
    <property type="nucleotide sequence ID" value="NZ_CP018799.1"/>
</dbReference>
<proteinExistence type="inferred from homology"/>
<dbReference type="GO" id="GO:0006465">
    <property type="term" value="P:signal peptide processing"/>
    <property type="evidence" value="ECO:0007669"/>
    <property type="project" value="InterPro"/>
</dbReference>
<feature type="transmembrane region" description="Helical" evidence="8">
    <location>
        <begin position="20"/>
        <end position="37"/>
    </location>
</feature>
<protein>
    <submittedName>
        <fullName evidence="10">Protease-4</fullName>
        <ecNumber evidence="10">3.4.21.-</ecNumber>
    </submittedName>
</protein>
<gene>
    <name evidence="10" type="ORF">Ga0123461_0066</name>
</gene>
<evidence type="ECO:0000256" key="7">
    <source>
        <dbReference type="PIRSR" id="PIRSR001217-1"/>
    </source>
</evidence>
<dbReference type="SUPFAM" id="SSF52096">
    <property type="entry name" value="ClpP/crotonase"/>
    <property type="match status" value="2"/>
</dbReference>
<dbReference type="KEGG" id="maes:Ga0123461_0066"/>
<evidence type="ECO:0000256" key="2">
    <source>
        <dbReference type="ARBA" id="ARBA00008683"/>
    </source>
</evidence>
<name>A0A2K8KXF5_MARES</name>
<feature type="domain" description="Peptidase S49" evidence="9">
    <location>
        <begin position="126"/>
        <end position="270"/>
    </location>
</feature>
<dbReference type="CDD" id="cd07018">
    <property type="entry name" value="S49_SppA_67K_type"/>
    <property type="match status" value="1"/>
</dbReference>
<dbReference type="PIRSF" id="PIRSF001217">
    <property type="entry name" value="Protease_4_SppA"/>
    <property type="match status" value="1"/>
</dbReference>
<evidence type="ECO:0000256" key="1">
    <source>
        <dbReference type="ARBA" id="ARBA00004370"/>
    </source>
</evidence>
<evidence type="ECO:0000256" key="8">
    <source>
        <dbReference type="SAM" id="Phobius"/>
    </source>
</evidence>
<reference evidence="10 11" key="1">
    <citation type="submission" date="2016-12" db="EMBL/GenBank/DDBJ databases">
        <title>Isolation and genomic insights into novel planktonic Zetaproteobacteria from stratified waters of the Chesapeake Bay.</title>
        <authorList>
            <person name="McAllister S.M."/>
            <person name="Kato S."/>
            <person name="Chan C.S."/>
            <person name="Chiu B.K."/>
            <person name="Field E.K."/>
        </authorList>
    </citation>
    <scope>NUCLEOTIDE SEQUENCE [LARGE SCALE GENOMIC DNA]</scope>
    <source>
        <strain evidence="10 11">CP-5</strain>
    </source>
</reference>
<dbReference type="InterPro" id="IPR047217">
    <property type="entry name" value="S49_SppA_67K_type_N"/>
</dbReference>
<keyword evidence="5" id="KW-0720">Serine protease</keyword>
<accession>A0A2K8KXF5</accession>
<keyword evidence="3 10" id="KW-0645">Protease</keyword>
<dbReference type="AlphaFoldDB" id="A0A2K8KXF5"/>
<dbReference type="InterPro" id="IPR004635">
    <property type="entry name" value="Pept_S49_SppA"/>
</dbReference>
<evidence type="ECO:0000313" key="11">
    <source>
        <dbReference type="Proteomes" id="UP000231701"/>
    </source>
</evidence>
<dbReference type="EMBL" id="CP018799">
    <property type="protein sequence ID" value="ATX78519.1"/>
    <property type="molecule type" value="Genomic_DNA"/>
</dbReference>
<dbReference type="PANTHER" id="PTHR33209">
    <property type="entry name" value="PROTEASE 4"/>
    <property type="match status" value="1"/>
</dbReference>
<dbReference type="Gene3D" id="3.90.226.10">
    <property type="entry name" value="2-enoyl-CoA Hydratase, Chain A, domain 1"/>
    <property type="match status" value="3"/>
</dbReference>
<evidence type="ECO:0000256" key="6">
    <source>
        <dbReference type="ARBA" id="ARBA00023136"/>
    </source>
</evidence>
<keyword evidence="8" id="KW-1133">Transmembrane helix</keyword>
<evidence type="ECO:0000259" key="9">
    <source>
        <dbReference type="Pfam" id="PF01343"/>
    </source>
</evidence>
<keyword evidence="6 8" id="KW-0472">Membrane</keyword>
<feature type="domain" description="Peptidase S49" evidence="9">
    <location>
        <begin position="379"/>
        <end position="530"/>
    </location>
</feature>
<evidence type="ECO:0000256" key="5">
    <source>
        <dbReference type="ARBA" id="ARBA00022825"/>
    </source>
</evidence>
<dbReference type="InterPro" id="IPR047272">
    <property type="entry name" value="S49_SppA_C"/>
</dbReference>
<feature type="active site" description="Proton donor/acceptor" evidence="7">
    <location>
        <position position="194"/>
    </location>
</feature>
<dbReference type="InterPro" id="IPR029045">
    <property type="entry name" value="ClpP/crotonase-like_dom_sf"/>
</dbReference>
<keyword evidence="8" id="KW-0812">Transmembrane</keyword>
<sequence>MRKFFSTLMTWLDRLRRTLVNGLFVVFVLLFIVAIFSEQSQMPESGALVLNPKGAIVEELEFSAPSLLPLQSSFGAPEQTRLHDLVRVVRHAADDERIRMMVLKLDEMGGAALPKLQELRGAIESFKASGKMVVAVGPNYSQTQYYLAATADRVFLDPLGVVAIEGFSIYRNYFKDALKKLDVDVQLFRAGEYKAAAEPLVRNDMSKEDREANKVLLGQLWSAYKNDISALRNIKPERIQQVLDHPSLYLAQHNGSLAELAKAEGLADQLASPGGIESYIAGAMGVESGDYPSVDFKEYLAVIGDQPETMQDNRIGIISASGMILDGKQPAGSVGSTSMLEMLAEARRDPAIKAVVLRIDSPGGSAPASEMIRSEILRLKAAGKPVIASMSGMAASGGYMIAAPADEIWASPTTITGSIGAFGVLANVGKGLEKLGVHSDGLGTTSVAGGVRADRPLPDELKKVIQLSVQYVYSRFLGLVSTDRGIEPAEVGKLAEGRVWTGLDAKRLGLIDSLGGFDDAVAAAARHAGVESYSAVWITPPQSFREMLMMKLLGSADAMITQVLGGDPFTGMTAVTKAAPWLQEVRQLGQLLAFSSNQPALFTVCNLKVSP</sequence>
<comment type="similarity">
    <text evidence="2">Belongs to the peptidase S49 family.</text>
</comment>
<evidence type="ECO:0000313" key="10">
    <source>
        <dbReference type="EMBL" id="ATX78519.1"/>
    </source>
</evidence>
<feature type="active site" description="Nucleophile" evidence="7">
    <location>
        <position position="396"/>
    </location>
</feature>
<dbReference type="OrthoDB" id="9764363at2"/>
<dbReference type="InterPro" id="IPR002142">
    <property type="entry name" value="Peptidase_S49"/>
</dbReference>
<dbReference type="GO" id="GO:0008236">
    <property type="term" value="F:serine-type peptidase activity"/>
    <property type="evidence" value="ECO:0007669"/>
    <property type="project" value="UniProtKB-KW"/>
</dbReference>
<dbReference type="Pfam" id="PF01343">
    <property type="entry name" value="Peptidase_S49"/>
    <property type="match status" value="2"/>
</dbReference>